<dbReference type="GO" id="GO:0006744">
    <property type="term" value="P:ubiquinone biosynthetic process"/>
    <property type="evidence" value="ECO:0007669"/>
    <property type="project" value="TreeGrafter"/>
</dbReference>
<proteinExistence type="predicted"/>
<feature type="domain" description="ABC1 atypical kinase-like" evidence="1">
    <location>
        <begin position="2"/>
        <end position="92"/>
    </location>
</feature>
<protein>
    <recommendedName>
        <fullName evidence="1">ABC1 atypical kinase-like domain-containing protein</fullName>
    </recommendedName>
</protein>
<dbReference type="Pfam" id="PF03109">
    <property type="entry name" value="ABC1"/>
    <property type="match status" value="1"/>
</dbReference>
<evidence type="ECO:0000259" key="1">
    <source>
        <dbReference type="Pfam" id="PF03109"/>
    </source>
</evidence>
<evidence type="ECO:0000313" key="2">
    <source>
        <dbReference type="EMBL" id="CAE0588271.1"/>
    </source>
</evidence>
<dbReference type="AlphaFoldDB" id="A0A6U8MAW9"/>
<dbReference type="InterPro" id="IPR004147">
    <property type="entry name" value="ABC1_dom"/>
</dbReference>
<accession>A0A6U8MAW9</accession>
<organism evidence="2">
    <name type="scientific">Emiliania huxleyi</name>
    <name type="common">Coccolithophore</name>
    <name type="synonym">Pontosphaera huxleyi</name>
    <dbReference type="NCBI Taxonomy" id="2903"/>
    <lineage>
        <taxon>Eukaryota</taxon>
        <taxon>Haptista</taxon>
        <taxon>Haptophyta</taxon>
        <taxon>Prymnesiophyceae</taxon>
        <taxon>Isochrysidales</taxon>
        <taxon>Noelaerhabdaceae</taxon>
        <taxon>Emiliania</taxon>
    </lineage>
</organism>
<dbReference type="PANTHER" id="PTHR43851:SF3">
    <property type="entry name" value="COENZYME Q8"/>
    <property type="match status" value="1"/>
</dbReference>
<reference evidence="2" key="1">
    <citation type="submission" date="2021-01" db="EMBL/GenBank/DDBJ databases">
        <authorList>
            <person name="Corre E."/>
            <person name="Pelletier E."/>
            <person name="Niang G."/>
            <person name="Scheremetjew M."/>
            <person name="Finn R."/>
            <person name="Kale V."/>
            <person name="Holt S."/>
            <person name="Cochrane G."/>
            <person name="Meng A."/>
            <person name="Brown T."/>
            <person name="Cohen L."/>
        </authorList>
    </citation>
    <scope>NUCLEOTIDE SEQUENCE</scope>
    <source>
        <strain evidence="2">379</strain>
    </source>
</reference>
<sequence>MAGLPIDKAAAEGAIEPAERDRIGERLLWLTLSELFKFRFMQTDPNWSNFLYEPRTRQLSMIDFGACREYDAPFAASYLRLVRACADGEAQREAILHHSRELGFLTGEEGRTMLDAHTRAAVLVGRPFADGEQPYDFGKQTISKRVTGDVQTMLRERLTPPRKEIYSLHRRLNGCFQLASRVGARIRAREILLEIERDHEAAEQAAELAAEEQATA</sequence>
<dbReference type="EMBL" id="HBIR01052283">
    <property type="protein sequence ID" value="CAE0588271.1"/>
    <property type="molecule type" value="Transcribed_RNA"/>
</dbReference>
<dbReference type="PANTHER" id="PTHR43851">
    <property type="match status" value="1"/>
</dbReference>
<gene>
    <name evidence="2" type="ORF">EHUX00137_LOCUS40798</name>
</gene>
<dbReference type="InterPro" id="IPR051409">
    <property type="entry name" value="Atypical_kinase_ADCK"/>
</dbReference>
<name>A0A6U8MAW9_EMIHU</name>